<feature type="transmembrane region" description="Helical" evidence="8">
    <location>
        <begin position="171"/>
        <end position="190"/>
    </location>
</feature>
<dbReference type="InterPro" id="IPR026030">
    <property type="entry name" value="Pur-cyt_permease_Fcy2/21/22"/>
</dbReference>
<feature type="transmembrane region" description="Helical" evidence="8">
    <location>
        <begin position="362"/>
        <end position="381"/>
    </location>
</feature>
<dbReference type="RefSeq" id="WP_130452981.1">
    <property type="nucleotide sequence ID" value="NZ_QYAG01000001.1"/>
</dbReference>
<gene>
    <name evidence="9" type="ORF">EV139_0736</name>
</gene>
<comment type="similarity">
    <text evidence="2 7">Belongs to the purine-cytosine permease (2.A.39) family.</text>
</comment>
<keyword evidence="3 7" id="KW-0813">Transport</keyword>
<feature type="transmembrane region" description="Helical" evidence="8">
    <location>
        <begin position="402"/>
        <end position="422"/>
    </location>
</feature>
<dbReference type="Pfam" id="PF02133">
    <property type="entry name" value="Transp_cyt_pur"/>
    <property type="match status" value="1"/>
</dbReference>
<evidence type="ECO:0000256" key="4">
    <source>
        <dbReference type="ARBA" id="ARBA00022692"/>
    </source>
</evidence>
<proteinExistence type="inferred from homology"/>
<protein>
    <submittedName>
        <fullName evidence="9">NCS1 family nucleobase:cation symporter-1</fullName>
    </submittedName>
</protein>
<feature type="transmembrane region" description="Helical" evidence="8">
    <location>
        <begin position="331"/>
        <end position="356"/>
    </location>
</feature>
<feature type="transmembrane region" description="Helical" evidence="8">
    <location>
        <begin position="434"/>
        <end position="455"/>
    </location>
</feature>
<dbReference type="InterPro" id="IPR001248">
    <property type="entry name" value="Pur-cyt_permease"/>
</dbReference>
<evidence type="ECO:0000256" key="8">
    <source>
        <dbReference type="SAM" id="Phobius"/>
    </source>
</evidence>
<dbReference type="EMBL" id="SHKI01000003">
    <property type="protein sequence ID" value="RZT66615.1"/>
    <property type="molecule type" value="Genomic_DNA"/>
</dbReference>
<keyword evidence="5 8" id="KW-1133">Transmembrane helix</keyword>
<organism evidence="9 10">
    <name type="scientific">Leucobacter luti</name>
    <dbReference type="NCBI Taxonomy" id="340320"/>
    <lineage>
        <taxon>Bacteria</taxon>
        <taxon>Bacillati</taxon>
        <taxon>Actinomycetota</taxon>
        <taxon>Actinomycetes</taxon>
        <taxon>Micrococcales</taxon>
        <taxon>Microbacteriaceae</taxon>
        <taxon>Leucobacter</taxon>
    </lineage>
</organism>
<dbReference type="OrthoDB" id="9809167at2"/>
<feature type="transmembrane region" description="Helical" evidence="8">
    <location>
        <begin position="38"/>
        <end position="61"/>
    </location>
</feature>
<accession>A0A4Q7TZU4</accession>
<feature type="transmembrane region" description="Helical" evidence="8">
    <location>
        <begin position="202"/>
        <end position="222"/>
    </location>
</feature>
<evidence type="ECO:0000313" key="9">
    <source>
        <dbReference type="EMBL" id="RZT66615.1"/>
    </source>
</evidence>
<dbReference type="GO" id="GO:0022857">
    <property type="term" value="F:transmembrane transporter activity"/>
    <property type="evidence" value="ECO:0007669"/>
    <property type="project" value="InterPro"/>
</dbReference>
<dbReference type="GO" id="GO:0005886">
    <property type="term" value="C:plasma membrane"/>
    <property type="evidence" value="ECO:0007669"/>
    <property type="project" value="TreeGrafter"/>
</dbReference>
<name>A0A4Q7TZU4_9MICO</name>
<comment type="subcellular location">
    <subcellularLocation>
        <location evidence="1">Membrane</location>
        <topology evidence="1">Multi-pass membrane protein</topology>
    </subcellularLocation>
</comment>
<dbReference type="Gene3D" id="1.10.4160.10">
    <property type="entry name" value="Hydantoin permease"/>
    <property type="match status" value="1"/>
</dbReference>
<dbReference type="AlphaFoldDB" id="A0A4Q7TZU4"/>
<dbReference type="PIRSF" id="PIRSF002744">
    <property type="entry name" value="Pur-cyt_permease"/>
    <property type="match status" value="1"/>
</dbReference>
<evidence type="ECO:0000256" key="3">
    <source>
        <dbReference type="ARBA" id="ARBA00022448"/>
    </source>
</evidence>
<dbReference type="Proteomes" id="UP000291832">
    <property type="component" value="Unassembled WGS sequence"/>
</dbReference>
<reference evidence="9 10" key="1">
    <citation type="journal article" date="2015" name="Stand. Genomic Sci.">
        <title>Genomic Encyclopedia of Bacterial and Archaeal Type Strains, Phase III: the genomes of soil and plant-associated and newly described type strains.</title>
        <authorList>
            <person name="Whitman W.B."/>
            <person name="Woyke T."/>
            <person name="Klenk H.P."/>
            <person name="Zhou Y."/>
            <person name="Lilburn T.G."/>
            <person name="Beck B.J."/>
            <person name="De Vos P."/>
            <person name="Vandamme P."/>
            <person name="Eisen J.A."/>
            <person name="Garrity G."/>
            <person name="Hugenholtz P."/>
            <person name="Kyrpides N.C."/>
        </authorList>
    </citation>
    <scope>NUCLEOTIDE SEQUENCE [LARGE SCALE GENOMIC DNA]</scope>
    <source>
        <strain evidence="9 10">RF6</strain>
    </source>
</reference>
<feature type="transmembrane region" description="Helical" evidence="8">
    <location>
        <begin position="277"/>
        <end position="300"/>
    </location>
</feature>
<dbReference type="PANTHER" id="PTHR31806">
    <property type="entry name" value="PURINE-CYTOSINE PERMEASE FCY2-RELATED"/>
    <property type="match status" value="1"/>
</dbReference>
<feature type="transmembrane region" description="Helical" evidence="8">
    <location>
        <begin position="67"/>
        <end position="85"/>
    </location>
</feature>
<feature type="transmembrane region" description="Helical" evidence="8">
    <location>
        <begin position="105"/>
        <end position="126"/>
    </location>
</feature>
<sequence>MSEYPRLSTSTTKVMTFERRHIRPIPDDERHGTTRGLFFVWLGINMGPLTVVTGALGPTLFGLSLGWTITAIVLGNVIGGFGAALHASQGPRLGIPQMLQARGQFGFFGGSLLAFIALIMFLGFFASNLVVAAQSFAAAFGSSADFAWIIACAIAALTIAIFGYDLVRRSMAVFSVLIGALMIVSIIIAIANPATFQAQPGLGYNTAGFFGMLAIGVTWQLAYAPYVSDYSRYMPREGGAKPAFWATYLGLVLGTILVMALGGIVGLTTTEGNAMSALGNLLGGFGPVVLFALGTATAVMNSSNIYSGVMCSLTVLETVSARIDINTAKRVLMTVVYGALAMVAALLGQNNFLVIFSDFVTILLYVLIPWSAINLVDYFVLRKGEYEVADMFRRDGGRYGRWDAIGLISYAIGLLVQVPFMVTNMYTGPLAAPLGYVDVAWIVGFIVPALVYGLWRRRELRAAVAGSATAAAAPRAEVRR</sequence>
<feature type="transmembrane region" description="Helical" evidence="8">
    <location>
        <begin position="243"/>
        <end position="265"/>
    </location>
</feature>
<evidence type="ECO:0000256" key="5">
    <source>
        <dbReference type="ARBA" id="ARBA00022989"/>
    </source>
</evidence>
<keyword evidence="6 7" id="KW-0472">Membrane</keyword>
<dbReference type="PANTHER" id="PTHR31806:SF1">
    <property type="entry name" value="PURINE-CYTOSINE PERMEASE FCY2-RELATED"/>
    <property type="match status" value="1"/>
</dbReference>
<evidence type="ECO:0000256" key="6">
    <source>
        <dbReference type="ARBA" id="ARBA00023136"/>
    </source>
</evidence>
<evidence type="ECO:0000256" key="7">
    <source>
        <dbReference type="PIRNR" id="PIRNR002744"/>
    </source>
</evidence>
<dbReference type="CDD" id="cd11484">
    <property type="entry name" value="SLC-NCS1sbd_CobB-like"/>
    <property type="match status" value="1"/>
</dbReference>
<keyword evidence="4 8" id="KW-0812">Transmembrane</keyword>
<evidence type="ECO:0000256" key="1">
    <source>
        <dbReference type="ARBA" id="ARBA00004141"/>
    </source>
</evidence>
<feature type="transmembrane region" description="Helical" evidence="8">
    <location>
        <begin position="146"/>
        <end position="164"/>
    </location>
</feature>
<comment type="caution">
    <text evidence="9">The sequence shown here is derived from an EMBL/GenBank/DDBJ whole genome shotgun (WGS) entry which is preliminary data.</text>
</comment>
<evidence type="ECO:0000256" key="2">
    <source>
        <dbReference type="ARBA" id="ARBA00008974"/>
    </source>
</evidence>
<keyword evidence="10" id="KW-1185">Reference proteome</keyword>
<evidence type="ECO:0000313" key="10">
    <source>
        <dbReference type="Proteomes" id="UP000291832"/>
    </source>
</evidence>